<dbReference type="Pfam" id="PF02287">
    <property type="entry name" value="Dehydratase_SU"/>
    <property type="match status" value="1"/>
</dbReference>
<dbReference type="Proteomes" id="UP000281128">
    <property type="component" value="Unassembled WGS sequence"/>
</dbReference>
<sequence length="139" mass="15781">MKTPTVADYPLAEKHGDDLRGPRGRTLDEVTLEAVMEGRVGIEDLRITPEALHAQAAIARDAGRETLARNFERAAELIDVPQDVIMQTYEMLRPGRVRTHRELAEQAEMLRRDYGARQIAEFVERAADIYLRRGLVERG</sequence>
<evidence type="ECO:0000313" key="3">
    <source>
        <dbReference type="Proteomes" id="UP000281128"/>
    </source>
</evidence>
<dbReference type="EMBL" id="RAPE01000002">
    <property type="protein sequence ID" value="RKF15312.1"/>
    <property type="molecule type" value="Genomic_DNA"/>
</dbReference>
<name>A0A3A8B3H4_9RHOB</name>
<evidence type="ECO:0000256" key="1">
    <source>
        <dbReference type="SAM" id="MobiDB-lite"/>
    </source>
</evidence>
<comment type="caution">
    <text evidence="2">The sequence shown here is derived from an EMBL/GenBank/DDBJ whole genome shotgun (WGS) entry which is preliminary data.</text>
</comment>
<dbReference type="RefSeq" id="WP_121166651.1">
    <property type="nucleotide sequence ID" value="NZ_RAPE01000002.1"/>
</dbReference>
<dbReference type="AlphaFoldDB" id="A0A3A8B3H4"/>
<dbReference type="OrthoDB" id="3732589at2"/>
<protein>
    <submittedName>
        <fullName evidence="2">Glycerol dehydratase</fullName>
    </submittedName>
</protein>
<keyword evidence="3" id="KW-1185">Reference proteome</keyword>
<accession>A0A3A8B3H4</accession>
<dbReference type="Gene3D" id="1.10.1510.20">
    <property type="entry name" value="Propanediol/glycerol dehydratase, small subunit"/>
    <property type="match status" value="1"/>
</dbReference>
<evidence type="ECO:0000313" key="2">
    <source>
        <dbReference type="EMBL" id="RKF15312.1"/>
    </source>
</evidence>
<organism evidence="2 3">
    <name type="scientific">Roseovarius spongiae</name>
    <dbReference type="NCBI Taxonomy" id="2320272"/>
    <lineage>
        <taxon>Bacteria</taxon>
        <taxon>Pseudomonadati</taxon>
        <taxon>Pseudomonadota</taxon>
        <taxon>Alphaproteobacteria</taxon>
        <taxon>Rhodobacterales</taxon>
        <taxon>Roseobacteraceae</taxon>
        <taxon>Roseovarius</taxon>
    </lineage>
</organism>
<dbReference type="SUPFAM" id="SSF47148">
    <property type="entry name" value="Diol dehydratase, gamma subunit"/>
    <property type="match status" value="1"/>
</dbReference>
<reference evidence="2 3" key="1">
    <citation type="submission" date="2018-09" db="EMBL/GenBank/DDBJ databases">
        <title>Roseovarius spongiae sp. nov., isolated from a marine sponge.</title>
        <authorList>
            <person name="Zhuang L."/>
            <person name="Luo L."/>
        </authorList>
    </citation>
    <scope>NUCLEOTIDE SEQUENCE [LARGE SCALE GENOMIC DNA]</scope>
    <source>
        <strain evidence="2 3">HN-E21</strain>
    </source>
</reference>
<proteinExistence type="predicted"/>
<feature type="compositionally biased region" description="Basic and acidic residues" evidence="1">
    <location>
        <begin position="11"/>
        <end position="23"/>
    </location>
</feature>
<feature type="region of interest" description="Disordered" evidence="1">
    <location>
        <begin position="1"/>
        <end position="23"/>
    </location>
</feature>
<dbReference type="InterPro" id="IPR003207">
    <property type="entry name" value="Ppandiol/glycerol_DeHydtase_su"/>
</dbReference>
<dbReference type="InterPro" id="IPR036091">
    <property type="entry name" value="Prodiol/glycerol_DeHase__sf_su"/>
</dbReference>
<gene>
    <name evidence="2" type="ORF">D6850_10830</name>
</gene>